<dbReference type="Pfam" id="PF11597">
    <property type="entry name" value="Med13_N"/>
    <property type="match status" value="1"/>
</dbReference>
<keyword evidence="7 11" id="KW-0804">Transcription</keyword>
<comment type="subunit">
    <text evidence="11">Component of the SRB8-11 complex, which itself associates with the Mediator complex.</text>
</comment>
<evidence type="ECO:0000256" key="4">
    <source>
        <dbReference type="ARBA" id="ARBA00022491"/>
    </source>
</evidence>
<feature type="compositionally biased region" description="Low complexity" evidence="12">
    <location>
        <begin position="1425"/>
        <end position="1440"/>
    </location>
</feature>
<dbReference type="Pfam" id="PF06333">
    <property type="entry name" value="Med13_C"/>
    <property type="match status" value="1"/>
</dbReference>
<evidence type="ECO:0000313" key="16">
    <source>
        <dbReference type="EMBL" id="KAK4463845.1"/>
    </source>
</evidence>
<feature type="region of interest" description="Disordered" evidence="12">
    <location>
        <begin position="724"/>
        <end position="743"/>
    </location>
</feature>
<protein>
    <recommendedName>
        <fullName evidence="3 11">Mediator of RNA polymerase II transcription subunit 13</fullName>
    </recommendedName>
    <alternativeName>
        <fullName evidence="10 11">Mediator complex subunit 13</fullName>
    </alternativeName>
</protein>
<dbReference type="InterPro" id="IPR051139">
    <property type="entry name" value="Mediator_complx_sub13"/>
</dbReference>
<gene>
    <name evidence="16" type="ORF">QBC42DRAFT_59280</name>
</gene>
<evidence type="ECO:0000256" key="5">
    <source>
        <dbReference type="ARBA" id="ARBA00023015"/>
    </source>
</evidence>
<dbReference type="Proteomes" id="UP001321749">
    <property type="component" value="Unassembled WGS sequence"/>
</dbReference>
<feature type="domain" description="Mediator complex subunit Med13 N-terminal" evidence="14">
    <location>
        <begin position="8"/>
        <end position="377"/>
    </location>
</feature>
<evidence type="ECO:0000256" key="12">
    <source>
        <dbReference type="SAM" id="MobiDB-lite"/>
    </source>
</evidence>
<keyword evidence="4 11" id="KW-0678">Repressor</keyword>
<name>A0AAV9HV14_9PEZI</name>
<feature type="compositionally biased region" description="Low complexity" evidence="12">
    <location>
        <begin position="508"/>
        <end position="528"/>
    </location>
</feature>
<feature type="compositionally biased region" description="Basic residues" evidence="12">
    <location>
        <begin position="529"/>
        <end position="539"/>
    </location>
</feature>
<evidence type="ECO:0000256" key="3">
    <source>
        <dbReference type="ARBA" id="ARBA00019618"/>
    </source>
</evidence>
<dbReference type="GO" id="GO:0016592">
    <property type="term" value="C:mediator complex"/>
    <property type="evidence" value="ECO:0007669"/>
    <property type="project" value="InterPro"/>
</dbReference>
<evidence type="ECO:0000256" key="7">
    <source>
        <dbReference type="ARBA" id="ARBA00023163"/>
    </source>
</evidence>
<reference evidence="16" key="1">
    <citation type="journal article" date="2023" name="Mol. Phylogenet. Evol.">
        <title>Genome-scale phylogeny and comparative genomics of the fungal order Sordariales.</title>
        <authorList>
            <person name="Hensen N."/>
            <person name="Bonometti L."/>
            <person name="Westerberg I."/>
            <person name="Brannstrom I.O."/>
            <person name="Guillou S."/>
            <person name="Cros-Aarteil S."/>
            <person name="Calhoun S."/>
            <person name="Haridas S."/>
            <person name="Kuo A."/>
            <person name="Mondo S."/>
            <person name="Pangilinan J."/>
            <person name="Riley R."/>
            <person name="LaButti K."/>
            <person name="Andreopoulos B."/>
            <person name="Lipzen A."/>
            <person name="Chen C."/>
            <person name="Yan M."/>
            <person name="Daum C."/>
            <person name="Ng V."/>
            <person name="Clum A."/>
            <person name="Steindorff A."/>
            <person name="Ohm R.A."/>
            <person name="Martin F."/>
            <person name="Silar P."/>
            <person name="Natvig D.O."/>
            <person name="Lalanne C."/>
            <person name="Gautier V."/>
            <person name="Ament-Velasquez S.L."/>
            <person name="Kruys A."/>
            <person name="Hutchinson M.I."/>
            <person name="Powell A.J."/>
            <person name="Barry K."/>
            <person name="Miller A.N."/>
            <person name="Grigoriev I.V."/>
            <person name="Debuchy R."/>
            <person name="Gladieux P."/>
            <person name="Hiltunen Thoren M."/>
            <person name="Johannesson H."/>
        </authorList>
    </citation>
    <scope>NUCLEOTIDE SEQUENCE</scope>
    <source>
        <strain evidence="16">PSN324</strain>
    </source>
</reference>
<dbReference type="PANTHER" id="PTHR48249">
    <property type="entry name" value="MEDIATOR OF RNA POLYMERASE II TRANSCRIPTION SUBUNIT 13"/>
    <property type="match status" value="1"/>
</dbReference>
<feature type="region of interest" description="Disordered" evidence="12">
    <location>
        <begin position="470"/>
        <end position="557"/>
    </location>
</feature>
<evidence type="ECO:0000256" key="6">
    <source>
        <dbReference type="ARBA" id="ARBA00023159"/>
    </source>
</evidence>
<dbReference type="GO" id="GO:0045944">
    <property type="term" value="P:positive regulation of transcription by RNA polymerase II"/>
    <property type="evidence" value="ECO:0007669"/>
    <property type="project" value="TreeGrafter"/>
</dbReference>
<organism evidence="16 17">
    <name type="scientific">Cladorrhinum samala</name>
    <dbReference type="NCBI Taxonomy" id="585594"/>
    <lineage>
        <taxon>Eukaryota</taxon>
        <taxon>Fungi</taxon>
        <taxon>Dikarya</taxon>
        <taxon>Ascomycota</taxon>
        <taxon>Pezizomycotina</taxon>
        <taxon>Sordariomycetes</taxon>
        <taxon>Sordariomycetidae</taxon>
        <taxon>Sordariales</taxon>
        <taxon>Podosporaceae</taxon>
        <taxon>Cladorrhinum</taxon>
    </lineage>
</organism>
<dbReference type="GO" id="GO:0003713">
    <property type="term" value="F:transcription coactivator activity"/>
    <property type="evidence" value="ECO:0007669"/>
    <property type="project" value="TreeGrafter"/>
</dbReference>
<evidence type="ECO:0000256" key="10">
    <source>
        <dbReference type="ARBA" id="ARBA00032008"/>
    </source>
</evidence>
<feature type="region of interest" description="Disordered" evidence="12">
    <location>
        <begin position="820"/>
        <end position="868"/>
    </location>
</feature>
<dbReference type="InterPro" id="IPR021643">
    <property type="entry name" value="Mediator_Med13_N"/>
</dbReference>
<feature type="region of interest" description="Disordered" evidence="12">
    <location>
        <begin position="1414"/>
        <end position="1440"/>
    </location>
</feature>
<keyword evidence="6 11" id="KW-0010">Activator</keyword>
<dbReference type="EMBL" id="MU864955">
    <property type="protein sequence ID" value="KAK4463845.1"/>
    <property type="molecule type" value="Genomic_DNA"/>
</dbReference>
<comment type="similarity">
    <text evidence="2 11">Belongs to the Mediator complex subunit 13 family.</text>
</comment>
<comment type="caution">
    <text evidence="16">The sequence shown here is derived from an EMBL/GenBank/DDBJ whole genome shotgun (WGS) entry which is preliminary data.</text>
</comment>
<feature type="region of interest" description="Disordered" evidence="12">
    <location>
        <begin position="572"/>
        <end position="595"/>
    </location>
</feature>
<evidence type="ECO:0000256" key="2">
    <source>
        <dbReference type="ARBA" id="ARBA00009354"/>
    </source>
</evidence>
<keyword evidence="17" id="KW-1185">Reference proteome</keyword>
<reference evidence="16" key="2">
    <citation type="submission" date="2023-06" db="EMBL/GenBank/DDBJ databases">
        <authorList>
            <consortium name="Lawrence Berkeley National Laboratory"/>
            <person name="Mondo S.J."/>
            <person name="Hensen N."/>
            <person name="Bonometti L."/>
            <person name="Westerberg I."/>
            <person name="Brannstrom I.O."/>
            <person name="Guillou S."/>
            <person name="Cros-Aarteil S."/>
            <person name="Calhoun S."/>
            <person name="Haridas S."/>
            <person name="Kuo A."/>
            <person name="Pangilinan J."/>
            <person name="Riley R."/>
            <person name="Labutti K."/>
            <person name="Andreopoulos B."/>
            <person name="Lipzen A."/>
            <person name="Chen C."/>
            <person name="Yanf M."/>
            <person name="Daum C."/>
            <person name="Ng V."/>
            <person name="Clum A."/>
            <person name="Steindorff A."/>
            <person name="Ohm R."/>
            <person name="Martin F."/>
            <person name="Silar P."/>
            <person name="Natvig D."/>
            <person name="Lalanne C."/>
            <person name="Gautier V."/>
            <person name="Ament-Velasquez S.L."/>
            <person name="Kruys A."/>
            <person name="Hutchinson M.I."/>
            <person name="Powell A.J."/>
            <person name="Barry K."/>
            <person name="Miller A.N."/>
            <person name="Grigoriev I.V."/>
            <person name="Debuchy R."/>
            <person name="Gladieux P."/>
            <person name="Thoren M.H."/>
            <person name="Johannesson H."/>
        </authorList>
    </citation>
    <scope>NUCLEOTIDE SEQUENCE</scope>
    <source>
        <strain evidence="16">PSN324</strain>
    </source>
</reference>
<evidence type="ECO:0000256" key="9">
    <source>
        <dbReference type="ARBA" id="ARBA00025661"/>
    </source>
</evidence>
<evidence type="ECO:0000313" key="17">
    <source>
        <dbReference type="Proteomes" id="UP001321749"/>
    </source>
</evidence>
<dbReference type="PANTHER" id="PTHR48249:SF3">
    <property type="entry name" value="MEDIATOR OF RNA POLYMERASE II TRANSCRIPTION SUBUNIT 13"/>
    <property type="match status" value="1"/>
</dbReference>
<evidence type="ECO:0000256" key="11">
    <source>
        <dbReference type="RuleBase" id="RU364134"/>
    </source>
</evidence>
<evidence type="ECO:0000256" key="8">
    <source>
        <dbReference type="ARBA" id="ARBA00023242"/>
    </source>
</evidence>
<feature type="compositionally biased region" description="Polar residues" evidence="12">
    <location>
        <begin position="1414"/>
        <end position="1424"/>
    </location>
</feature>
<evidence type="ECO:0000259" key="14">
    <source>
        <dbReference type="Pfam" id="PF11597"/>
    </source>
</evidence>
<feature type="compositionally biased region" description="Low complexity" evidence="12">
    <location>
        <begin position="833"/>
        <end position="842"/>
    </location>
</feature>
<accession>A0AAV9HV14</accession>
<evidence type="ECO:0000256" key="1">
    <source>
        <dbReference type="ARBA" id="ARBA00004123"/>
    </source>
</evidence>
<keyword evidence="5 11" id="KW-0805">Transcription regulation</keyword>
<dbReference type="Pfam" id="PF18296">
    <property type="entry name" value="MID_MedPIWI"/>
    <property type="match status" value="1"/>
</dbReference>
<keyword evidence="8 11" id="KW-0539">Nucleus</keyword>
<comment type="function">
    <text evidence="9 11">Component of the SRB8-11 complex. The SRB8-11 complex is a regulatory module of the Mediator complex which is itself involved in regulation of basal and activated RNA polymerase II-dependent transcription. The SRB8-11 complex may be involved in the transcriptional repression of a subset of genes regulated by Mediator. It may inhibit the association of the Mediator complex with RNA polymerase II to form the holoenzyme complex.</text>
</comment>
<feature type="compositionally biased region" description="Polar residues" evidence="12">
    <location>
        <begin position="489"/>
        <end position="507"/>
    </location>
</feature>
<dbReference type="InterPro" id="IPR041285">
    <property type="entry name" value="MID_MedPIWI"/>
</dbReference>
<comment type="subcellular location">
    <subcellularLocation>
        <location evidence="1 11">Nucleus</location>
    </subcellularLocation>
</comment>
<feature type="domain" description="Mediator complex subunit Med13 C-terminal" evidence="13">
    <location>
        <begin position="1248"/>
        <end position="1588"/>
    </location>
</feature>
<dbReference type="InterPro" id="IPR009401">
    <property type="entry name" value="Med13_C"/>
</dbReference>
<evidence type="ECO:0000259" key="15">
    <source>
        <dbReference type="Pfam" id="PF18296"/>
    </source>
</evidence>
<proteinExistence type="inferred from homology"/>
<sequence length="1599" mass="175892">MDAGEYDTNTLLINNISAVCFRIYEPIVSPTVYTFEASKVENALRNDGNLVYMDTNRRGIWCFYLATDNPSMSSRPEDLGLRPDRMKTCGYELGLVWEGSFRPVDLLKSRVPGTNAINTPSSSSSTGSNLDFALKSAQSLNIPTPTAGGTGLVHADAKTSPTPMADVKYGSVPLPEIHRFFMKSVLSSLTTYFCRRVGAIVLNQRVALLPPEALPTDDSVSTSALANFRVYLTTTGSLVISLCVSLLKGLVSCNESLRSSLSLPAGPVVLTAPYGVFGALQGVLDADNQAADMGFAQSPDTQVGRLRPDSNERFTKWKALVRQVLQMRGMPPSMLNGCSWLNVHFSPRKPHDQRTDGKNTPNSGPNVPWPAVLCFRKPKVEPLLDDAFERVLSGLGMEHEDPLSTAHAWAEGYQYREEAIAQRKQEREAALLREKADTEGLNPQLNGYSPLTARRLSNGEPMMAAGVMYPTPPDGVSLQPGTTPMFDSATLSPANLPTNPMSDLDTTLQQQQQKQQQQRQQQQQQQQQQHHHHHHHHHQQQQQQQHHHQQQEQLQLQQQDIQMTDNFNAEWEGTDRRHEQTASHAFPEENPFGDLGEDVFEGNELTDADFDNFFDDQNSDGLGLGLEPSIIPDIEPMLDLQVAVNQAAQDEPSRVVLRLENGNPDIQNPQPQFTKPELKHARSILAEESRQHANQESFNYNSGVGIKRNTSPFSPETVYKRIRASIQPAASSRNAPKGLPQRRRSMFERVDFDPALSLASKKYQESGPFNCSMPVPHSYMNGSPLTTGRLLGSAKHRRNLKELPSQLGLLLGASQQKTVAAANSPARRDDVMMSDSDNSSYGSDDDSGSDASGHPSSPAKSSVLLRRRPEDDVISMAASFKDLENISIGSPANPDDDLERLASIEVPQMSLAKYFADPEPVPLRVNASDDDFITVAQILTEQAASGSIKYAPTRLHSEIRDARRCLVDAVRYSIQGLRSALPLALKAATECQFRSLTEVQDVPLLVQPHSRVQMKHPAENSKPNFFPLASPHVELRRNDHELAVLPSAVQFWESLGLGPAQGPKDIISVCIFPCGEGMNDNASIFLNRIRSTYESLRLGTFVVLPPIGNLKDALVPFTTIYQDLVSPGLHHLSSHHPQSTFAEHVSSLALALASLSLTQKNFVIYFVYEPDNPGSIVLSCTAFQELFEHYKRCMLDRKKQIHNDLVLQLIPIDFIASDTSVPILSNPDCIRLCFETYDRCTLFGGPMPAPAIILEQALPRGIEFKLSPTPSPDLLHENSYIHVAYAQSTDERWISVAWTDNRGSNQTTASYCLGRRNKALMRHPSEVFREVWDTTYDLISTSKVHWRVVITKSGAMEPQEAEIWVNLAQAESRASVSLALMTVDTKPSLQLIPPPIRMNPASAPVAFYTTPVSTPQASMVSPDQTGTTPGGPNTPGGAAAVDIPSQQQAQDNNNATTTGGNAAVVDDETTLVDVTETTWGVVVSHRLNNSLSLTELNPALASGYLVKRSGPRQEDPLVVMEMNVVYLDATNSATGTGPRGGAGGMGMGNSDYLLKEMMVHFRGLGTLARVRGMVEREMDVRPWHVAAVEKAVRVLSVLM</sequence>
<feature type="domain" description="MID" evidence="15">
    <location>
        <begin position="1064"/>
        <end position="1240"/>
    </location>
</feature>
<evidence type="ECO:0000259" key="13">
    <source>
        <dbReference type="Pfam" id="PF06333"/>
    </source>
</evidence>